<evidence type="ECO:0000256" key="8">
    <source>
        <dbReference type="ARBA" id="ARBA00022840"/>
    </source>
</evidence>
<feature type="binding site" evidence="15">
    <location>
        <begin position="41"/>
        <end position="48"/>
    </location>
    <ligand>
        <name>ATP</name>
        <dbReference type="ChEBI" id="CHEBI:30616"/>
    </ligand>
</feature>
<evidence type="ECO:0000256" key="7">
    <source>
        <dbReference type="ARBA" id="ARBA00022839"/>
    </source>
</evidence>
<evidence type="ECO:0000259" key="17">
    <source>
        <dbReference type="PROSITE" id="PS51217"/>
    </source>
</evidence>
<keyword evidence="6 15" id="KW-0347">Helicase</keyword>
<comment type="caution">
    <text evidence="18">The sequence shown here is derived from an EMBL/GenBank/DDBJ whole genome shotgun (WGS) entry which is preliminary data.</text>
</comment>
<proteinExistence type="inferred from homology"/>
<evidence type="ECO:0000256" key="15">
    <source>
        <dbReference type="PROSITE-ProRule" id="PRU00560"/>
    </source>
</evidence>
<keyword evidence="9" id="KW-0238">DNA-binding</keyword>
<keyword evidence="7" id="KW-0269">Exonuclease</keyword>
<keyword evidence="11" id="KW-0413">Isomerase</keyword>
<dbReference type="PANTHER" id="PTHR11070">
    <property type="entry name" value="UVRD / RECB / PCRA DNA HELICASE FAMILY MEMBER"/>
    <property type="match status" value="1"/>
</dbReference>
<feature type="domain" description="UvrD-like helicase C-terminal" evidence="17">
    <location>
        <begin position="349"/>
        <end position="667"/>
    </location>
</feature>
<keyword evidence="8 15" id="KW-0067">ATP-binding</keyword>
<dbReference type="InterPro" id="IPR013986">
    <property type="entry name" value="DExx_box_DNA_helicase_dom_sf"/>
</dbReference>
<gene>
    <name evidence="18" type="ORF">ELQ94_13240</name>
</gene>
<evidence type="ECO:0000256" key="13">
    <source>
        <dbReference type="ARBA" id="ARBA00034808"/>
    </source>
</evidence>
<evidence type="ECO:0000256" key="10">
    <source>
        <dbReference type="ARBA" id="ARBA00023204"/>
    </source>
</evidence>
<organism evidence="18 19">
    <name type="scientific">Labedella endophytica</name>
    <dbReference type="NCBI Taxonomy" id="1523160"/>
    <lineage>
        <taxon>Bacteria</taxon>
        <taxon>Bacillati</taxon>
        <taxon>Actinomycetota</taxon>
        <taxon>Actinomycetes</taxon>
        <taxon>Micrococcales</taxon>
        <taxon>Microbacteriaceae</taxon>
        <taxon>Labedella</taxon>
    </lineage>
</organism>
<dbReference type="GO" id="GO:0005829">
    <property type="term" value="C:cytosol"/>
    <property type="evidence" value="ECO:0007669"/>
    <property type="project" value="TreeGrafter"/>
</dbReference>
<keyword evidence="10" id="KW-0234">DNA repair</keyword>
<dbReference type="GO" id="GO:0043138">
    <property type="term" value="F:3'-5' DNA helicase activity"/>
    <property type="evidence" value="ECO:0007669"/>
    <property type="project" value="UniProtKB-EC"/>
</dbReference>
<evidence type="ECO:0000256" key="12">
    <source>
        <dbReference type="ARBA" id="ARBA00034617"/>
    </source>
</evidence>
<reference evidence="18 19" key="1">
    <citation type="submission" date="2018-12" db="EMBL/GenBank/DDBJ databases">
        <authorList>
            <person name="Li F."/>
        </authorList>
    </citation>
    <scope>NUCLEOTIDE SEQUENCE [LARGE SCALE GENOMIC DNA]</scope>
    <source>
        <strain evidence="18 19">EGI 6500705</strain>
    </source>
</reference>
<dbReference type="Gene3D" id="3.90.320.10">
    <property type="match status" value="1"/>
</dbReference>
<dbReference type="Gene3D" id="3.40.50.300">
    <property type="entry name" value="P-loop containing nucleotide triphosphate hydrolases"/>
    <property type="match status" value="3"/>
</dbReference>
<dbReference type="AlphaFoldDB" id="A0A433JRN9"/>
<sequence length="1123" mass="122704">MTGSMARRSAPAIAVALGLPSPTSEQVAVIESDLSPSLVVAGAGSGKTETMANRAVWLVANGHAAPSRILGLTFTRKAAGELSERVQRRLHDGAEAGILDLDADDVFDRPTIATYNSFADGLFRENALLVGRDPESALIGDAAAWRIARRIVIDHGDDRLVGIGKSIDQVTEAVVRLSHALGDNIADPDDVRRLVDQFAQLPELPYGGSKRTPYSKVVQAVDTVTALGPLTDLAERFAEEKRRRGLVEFSDQVALALAACRRDPSIVRSYRERYGVVILDEYQDTSVVQTRLLALLFADHPVMAVGDPHQSIYGWRGASADNLSRFGGDFAPSGRAETYTLSTSWRNDTAILEAANALVEPLRADQSIAVPALAERPGVAPGVLDVVVEETIEDEAVRVAEWMRGILAGAPRSEPPPTAAILFRVRRHMDLFARALADAGVPHRILGLGGLLSSPEITDLVAALRVCHDPTAGSSLIRVLAGPRWRIGVRDLRELRRLASWLERRDVRSSRLSDEVIARIRASLAADGSVSIVDALDALRDMPDTHVALENVSPDGLARLREAAHLFRLFRSRAGAPVLDFIGLVSTGLRLDLEVVANPASTLRTAHARLHAFADEVSSFLASEENPTLGSVLAWIDRSERQDMMGPRSEDAQPGEVQLLTMHGSKGLEWDAVAVVRMVEREFPAASKDGRGWISFGELPYDFRGDALELPALAWRAAETQQEVDAALVRFTEDLAVRHALEERRLAYVALTRARSRLLLSASFWGDQKTARRPSVFLHDLAERGIIPALPEAPSSEENPMAAVDDALVWPGDPLGSRRRALERAAHLVRTVAEDGPDPDEEKIGAYAESIDLLLAERAAREARTRGEIPSRVAASRFKDYLSDPDAVVASIERPVPERPYRQTRLGTLFHSWVERRFTATGSPETIDAFPDELDRDLDDEDGFDLGDGLELGDGLDVRDGFELGAGLESGGAGERASGRGSGAEVDEARGLAELQAIFERSEWADLRPLEVEREIHAVIAGKIVVCKLDAVYERDGVHQIVDWKTGRPPKNETELEERQIQLALYRLAYAAWSGVDAESVDAVFYYVGDDEVIRPRRFFSEEELRLRWEAALGPASTEGRVV</sequence>
<dbReference type="Pfam" id="PF12705">
    <property type="entry name" value="PDDEXK_1"/>
    <property type="match status" value="1"/>
</dbReference>
<evidence type="ECO:0000256" key="6">
    <source>
        <dbReference type="ARBA" id="ARBA00022806"/>
    </source>
</evidence>
<dbReference type="InterPro" id="IPR000212">
    <property type="entry name" value="DNA_helicase_UvrD/REP"/>
</dbReference>
<dbReference type="EMBL" id="RZGZ01000003">
    <property type="protein sequence ID" value="RUQ99261.1"/>
    <property type="molecule type" value="Genomic_DNA"/>
</dbReference>
<name>A0A433JRN9_9MICO</name>
<dbReference type="GO" id="GO:0000725">
    <property type="term" value="P:recombinational repair"/>
    <property type="evidence" value="ECO:0007669"/>
    <property type="project" value="TreeGrafter"/>
</dbReference>
<keyword evidence="5 15" id="KW-0378">Hydrolase</keyword>
<dbReference type="PANTHER" id="PTHR11070:SF55">
    <property type="entry name" value="DNA 3'-5' HELICASE"/>
    <property type="match status" value="1"/>
</dbReference>
<evidence type="ECO:0000256" key="4">
    <source>
        <dbReference type="ARBA" id="ARBA00022763"/>
    </source>
</evidence>
<dbReference type="CDD" id="cd17932">
    <property type="entry name" value="DEXQc_UvrD"/>
    <property type="match status" value="1"/>
</dbReference>
<dbReference type="GO" id="GO:0003677">
    <property type="term" value="F:DNA binding"/>
    <property type="evidence" value="ECO:0007669"/>
    <property type="project" value="UniProtKB-KW"/>
</dbReference>
<dbReference type="Proteomes" id="UP000274909">
    <property type="component" value="Unassembled WGS sequence"/>
</dbReference>
<evidence type="ECO:0000313" key="19">
    <source>
        <dbReference type="Proteomes" id="UP000274909"/>
    </source>
</evidence>
<dbReference type="Gene3D" id="1.10.486.10">
    <property type="entry name" value="PCRA, domain 4"/>
    <property type="match status" value="1"/>
</dbReference>
<comment type="catalytic activity">
    <reaction evidence="14">
        <text>ATP + H2O = ADP + phosphate + H(+)</text>
        <dbReference type="Rhea" id="RHEA:13065"/>
        <dbReference type="ChEBI" id="CHEBI:15377"/>
        <dbReference type="ChEBI" id="CHEBI:15378"/>
        <dbReference type="ChEBI" id="CHEBI:30616"/>
        <dbReference type="ChEBI" id="CHEBI:43474"/>
        <dbReference type="ChEBI" id="CHEBI:456216"/>
        <dbReference type="EC" id="5.6.2.4"/>
    </reaction>
</comment>
<evidence type="ECO:0000259" key="16">
    <source>
        <dbReference type="PROSITE" id="PS51198"/>
    </source>
</evidence>
<dbReference type="Pfam" id="PF00580">
    <property type="entry name" value="UvrD-helicase"/>
    <property type="match status" value="1"/>
</dbReference>
<dbReference type="InterPro" id="IPR038726">
    <property type="entry name" value="PDDEXK_AddAB-type"/>
</dbReference>
<comment type="catalytic activity">
    <reaction evidence="12">
        <text>Couples ATP hydrolysis with the unwinding of duplex DNA by translocating in the 3'-5' direction.</text>
        <dbReference type="EC" id="5.6.2.4"/>
    </reaction>
</comment>
<evidence type="ECO:0000256" key="1">
    <source>
        <dbReference type="ARBA" id="ARBA00009922"/>
    </source>
</evidence>
<dbReference type="GO" id="GO:0033202">
    <property type="term" value="C:DNA helicase complex"/>
    <property type="evidence" value="ECO:0007669"/>
    <property type="project" value="TreeGrafter"/>
</dbReference>
<keyword evidence="19" id="KW-1185">Reference proteome</keyword>
<dbReference type="InterPro" id="IPR011604">
    <property type="entry name" value="PDDEXK-like_dom_sf"/>
</dbReference>
<dbReference type="PROSITE" id="PS51198">
    <property type="entry name" value="UVRD_HELICASE_ATP_BIND"/>
    <property type="match status" value="1"/>
</dbReference>
<evidence type="ECO:0000256" key="9">
    <source>
        <dbReference type="ARBA" id="ARBA00023125"/>
    </source>
</evidence>
<evidence type="ECO:0000256" key="11">
    <source>
        <dbReference type="ARBA" id="ARBA00023235"/>
    </source>
</evidence>
<evidence type="ECO:0000256" key="5">
    <source>
        <dbReference type="ARBA" id="ARBA00022801"/>
    </source>
</evidence>
<dbReference type="Gene3D" id="1.10.10.160">
    <property type="match status" value="1"/>
</dbReference>
<protein>
    <recommendedName>
        <fullName evidence="13">DNA 3'-5' helicase</fullName>
        <ecNumber evidence="13">5.6.2.4</ecNumber>
    </recommendedName>
</protein>
<dbReference type="RefSeq" id="WP_127050822.1">
    <property type="nucleotide sequence ID" value="NZ_RZGZ01000003.1"/>
</dbReference>
<feature type="domain" description="UvrD-like helicase ATP-binding" evidence="16">
    <location>
        <begin position="20"/>
        <end position="348"/>
    </location>
</feature>
<comment type="similarity">
    <text evidence="1">Belongs to the helicase family. UvrD subfamily.</text>
</comment>
<evidence type="ECO:0000256" key="14">
    <source>
        <dbReference type="ARBA" id="ARBA00048988"/>
    </source>
</evidence>
<keyword evidence="3 15" id="KW-0547">Nucleotide-binding</keyword>
<dbReference type="EC" id="5.6.2.4" evidence="13"/>
<dbReference type="InterPro" id="IPR027417">
    <property type="entry name" value="P-loop_NTPase"/>
</dbReference>
<dbReference type="SUPFAM" id="SSF52540">
    <property type="entry name" value="P-loop containing nucleoside triphosphate hydrolases"/>
    <property type="match status" value="1"/>
</dbReference>
<accession>A0A433JRN9</accession>
<dbReference type="Pfam" id="PF13361">
    <property type="entry name" value="UvrD_C"/>
    <property type="match status" value="2"/>
</dbReference>
<dbReference type="GO" id="GO:0004527">
    <property type="term" value="F:exonuclease activity"/>
    <property type="evidence" value="ECO:0007669"/>
    <property type="project" value="UniProtKB-KW"/>
</dbReference>
<dbReference type="OrthoDB" id="4812256at2"/>
<keyword evidence="2" id="KW-0540">Nuclease</keyword>
<dbReference type="InterPro" id="IPR014017">
    <property type="entry name" value="DNA_helicase_UvrD-like_C"/>
</dbReference>
<evidence type="ECO:0000313" key="18">
    <source>
        <dbReference type="EMBL" id="RUQ99261.1"/>
    </source>
</evidence>
<evidence type="ECO:0000256" key="2">
    <source>
        <dbReference type="ARBA" id="ARBA00022722"/>
    </source>
</evidence>
<dbReference type="GO" id="GO:0005524">
    <property type="term" value="F:ATP binding"/>
    <property type="evidence" value="ECO:0007669"/>
    <property type="project" value="UniProtKB-UniRule"/>
</dbReference>
<dbReference type="InterPro" id="IPR014016">
    <property type="entry name" value="UvrD-like_ATP-bd"/>
</dbReference>
<keyword evidence="4" id="KW-0227">DNA damage</keyword>
<dbReference type="PROSITE" id="PS51217">
    <property type="entry name" value="UVRD_HELICASE_CTER"/>
    <property type="match status" value="1"/>
</dbReference>
<evidence type="ECO:0000256" key="3">
    <source>
        <dbReference type="ARBA" id="ARBA00022741"/>
    </source>
</evidence>